<feature type="non-terminal residue" evidence="1">
    <location>
        <position position="1"/>
    </location>
</feature>
<accession>X1LMC0</accession>
<dbReference type="InterPro" id="IPR027417">
    <property type="entry name" value="P-loop_NTPase"/>
</dbReference>
<gene>
    <name evidence="1" type="ORF">S03H2_71888</name>
</gene>
<name>X1LMC0_9ZZZZ</name>
<organism evidence="1">
    <name type="scientific">marine sediment metagenome</name>
    <dbReference type="NCBI Taxonomy" id="412755"/>
    <lineage>
        <taxon>unclassified sequences</taxon>
        <taxon>metagenomes</taxon>
        <taxon>ecological metagenomes</taxon>
    </lineage>
</organism>
<sequence length="79" mass="9104">HQIMERAKISPHYYDVEAITRDQLEKVFKNLLNEFRARGLAFVIADQEPHKLFDDVATSPSLKILFRLDGSSSKLFNAL</sequence>
<comment type="caution">
    <text evidence="1">The sequence shown here is derived from an EMBL/GenBank/DDBJ whole genome shotgun (WGS) entry which is preliminary data.</text>
</comment>
<evidence type="ECO:0000313" key="1">
    <source>
        <dbReference type="EMBL" id="GAH95298.1"/>
    </source>
</evidence>
<reference evidence="1" key="1">
    <citation type="journal article" date="2014" name="Front. Microbiol.">
        <title>High frequency of phylogenetically diverse reductive dehalogenase-homologous genes in deep subseafloor sedimentary metagenomes.</title>
        <authorList>
            <person name="Kawai M."/>
            <person name="Futagami T."/>
            <person name="Toyoda A."/>
            <person name="Takaki Y."/>
            <person name="Nishi S."/>
            <person name="Hori S."/>
            <person name="Arai W."/>
            <person name="Tsubouchi T."/>
            <person name="Morono Y."/>
            <person name="Uchiyama I."/>
            <person name="Ito T."/>
            <person name="Fujiyama A."/>
            <person name="Inagaki F."/>
            <person name="Takami H."/>
        </authorList>
    </citation>
    <scope>NUCLEOTIDE SEQUENCE</scope>
    <source>
        <strain evidence="1">Expedition CK06-06</strain>
    </source>
</reference>
<protein>
    <submittedName>
        <fullName evidence="1">Uncharacterized protein</fullName>
    </submittedName>
</protein>
<dbReference type="AlphaFoldDB" id="X1LMC0"/>
<feature type="non-terminal residue" evidence="1">
    <location>
        <position position="79"/>
    </location>
</feature>
<dbReference type="Gene3D" id="3.40.50.300">
    <property type="entry name" value="P-loop containing nucleotide triphosphate hydrolases"/>
    <property type="match status" value="1"/>
</dbReference>
<proteinExistence type="predicted"/>
<dbReference type="EMBL" id="BARU01048319">
    <property type="protein sequence ID" value="GAH95298.1"/>
    <property type="molecule type" value="Genomic_DNA"/>
</dbReference>